<proteinExistence type="predicted"/>
<evidence type="ECO:0000313" key="1">
    <source>
        <dbReference type="EMBL" id="BDT62582.1"/>
    </source>
</evidence>
<reference evidence="1" key="1">
    <citation type="submission" date="2022-10" db="EMBL/GenBank/DDBJ databases">
        <title>Genome sequences of endogenous nimaviruses in decapod crustaceans.</title>
        <authorList>
            <person name="Kawato S."/>
            <person name="Nozaki R."/>
            <person name="Kondo H."/>
            <person name="Hirono I."/>
        </authorList>
    </citation>
    <scope>NUCLEOTIDE SEQUENCE</scope>
    <source>
        <strain evidence="1">Mikawa-1</strain>
    </source>
</reference>
<sequence length="268" mass="30379">MNIIKKKQPYIIPQRRNMSIEIYNNHLPNTSLQSLNGNTSYYYYANRKYRYNKTKNWRNGPDEKMGLKMMIDYLNEKSTFSEMIFDEKNNNKNNNSSSNTNLEQMRSLVYHNHIMDILSSSSLSSSSSAAASLSLLNLTLSSSLSLSSSSSSSSSITMNNVKIFSLSSADNILFKSVIKSMKYMFDNNQNDILFLAIIIYLIYKESSSCLSLKDINTIIASPGMNKFLKKIVIILRYKQGKVDTCIIIGKMANVVQDVVGNCYLTNNV</sequence>
<accession>A0A9C7BZL0</accession>
<protein>
    <submittedName>
        <fullName evidence="1">Uncharacterized protein</fullName>
    </submittedName>
</protein>
<organism evidence="1">
    <name type="scientific">Metapenaeus ensis majanivirus</name>
    <dbReference type="NCBI Taxonomy" id="2984279"/>
    <lineage>
        <taxon>Viruses</taxon>
        <taxon>Viruses incertae sedis</taxon>
        <taxon>Naldaviricetes</taxon>
        <taxon>Nimaviridae</taxon>
    </lineage>
</organism>
<dbReference type="EMBL" id="LC738876">
    <property type="protein sequence ID" value="BDT62582.1"/>
    <property type="molecule type" value="Genomic_DNA"/>
</dbReference>
<name>A0A9C7BZL0_9VIRU</name>